<keyword evidence="3" id="KW-0813">Transport</keyword>
<dbReference type="PANTHER" id="PTHR30413">
    <property type="entry name" value="INNER MEMBRANE TRANSPORT PERMEASE"/>
    <property type="match status" value="1"/>
</dbReference>
<comment type="similarity">
    <text evidence="2">Belongs to the ABC-2 integral membrane protein family.</text>
</comment>
<sequence length="295" mass="33770">MAVALVEGNETETEFEPIYHHYTPHKAGLPPLIPYFRELWHRKPFASEMSRATMRGANTSTFFGQAWLVINPLLSAGVYYLLVTILRGQHDPTLFLHLTATLFVFGIIQTSITQGSTSVTGSGKLLINTAFPRLLIPLSTVRTAFFRFLPTIPVYLVLHLLLAKLTSWHPMMLGALYFLAMMVLFSMGLAAFFAALQVYFRDTSQFLPYFVRLWMYLAPVLWLPEMISHFNHTLQLIIKANPLYSYLSGYSMLLQEHRVPPPWMWIAAAAWAIGAVIVGFWYFISREREFAVRIQ</sequence>
<dbReference type="EMBL" id="BAABAB010000017">
    <property type="protein sequence ID" value="GAA3622544.1"/>
    <property type="molecule type" value="Genomic_DNA"/>
</dbReference>
<keyword evidence="4" id="KW-0472">Membrane</keyword>
<reference evidence="6" key="1">
    <citation type="journal article" date="2019" name="Int. J. Syst. Evol. Microbiol.">
        <title>The Global Catalogue of Microorganisms (GCM) 10K type strain sequencing project: providing services to taxonomists for standard genome sequencing and annotation.</title>
        <authorList>
            <consortium name="The Broad Institute Genomics Platform"/>
            <consortium name="The Broad Institute Genome Sequencing Center for Infectious Disease"/>
            <person name="Wu L."/>
            <person name="Ma J."/>
        </authorList>
    </citation>
    <scope>NUCLEOTIDE SEQUENCE [LARGE SCALE GENOMIC DNA]</scope>
    <source>
        <strain evidence="6">JCM 16929</strain>
    </source>
</reference>
<dbReference type="RefSeq" id="WP_344805156.1">
    <property type="nucleotide sequence ID" value="NZ_BAABAB010000017.1"/>
</dbReference>
<keyword evidence="6" id="KW-1185">Reference proteome</keyword>
<evidence type="ECO:0000256" key="2">
    <source>
        <dbReference type="ARBA" id="ARBA00007783"/>
    </source>
</evidence>
<feature type="transmembrane region" description="Helical" evidence="4">
    <location>
        <begin position="144"/>
        <end position="163"/>
    </location>
</feature>
<dbReference type="Proteomes" id="UP001501490">
    <property type="component" value="Unassembled WGS sequence"/>
</dbReference>
<comment type="subcellular location">
    <subcellularLocation>
        <location evidence="1">Cell inner membrane</location>
        <topology evidence="1">Multi-pass membrane protein</topology>
    </subcellularLocation>
</comment>
<protein>
    <submittedName>
        <fullName evidence="5">ABC transporter permease</fullName>
    </submittedName>
</protein>
<feature type="transmembrane region" description="Helical" evidence="4">
    <location>
        <begin position="94"/>
        <end position="112"/>
    </location>
</feature>
<feature type="transmembrane region" description="Helical" evidence="4">
    <location>
        <begin position="175"/>
        <end position="200"/>
    </location>
</feature>
<feature type="transmembrane region" description="Helical" evidence="4">
    <location>
        <begin position="62"/>
        <end position="82"/>
    </location>
</feature>
<feature type="transmembrane region" description="Helical" evidence="4">
    <location>
        <begin position="265"/>
        <end position="284"/>
    </location>
</feature>
<keyword evidence="4" id="KW-1133">Transmembrane helix</keyword>
<evidence type="ECO:0000256" key="4">
    <source>
        <dbReference type="SAM" id="Phobius"/>
    </source>
</evidence>
<keyword evidence="4" id="KW-0812">Transmembrane</keyword>
<organism evidence="5 6">
    <name type="scientific">Microlunatus ginsengisoli</name>
    <dbReference type="NCBI Taxonomy" id="363863"/>
    <lineage>
        <taxon>Bacteria</taxon>
        <taxon>Bacillati</taxon>
        <taxon>Actinomycetota</taxon>
        <taxon>Actinomycetes</taxon>
        <taxon>Propionibacteriales</taxon>
        <taxon>Propionibacteriaceae</taxon>
        <taxon>Microlunatus</taxon>
    </lineage>
</organism>
<proteinExistence type="inferred from homology"/>
<evidence type="ECO:0000313" key="5">
    <source>
        <dbReference type="EMBL" id="GAA3622544.1"/>
    </source>
</evidence>
<evidence type="ECO:0000313" key="6">
    <source>
        <dbReference type="Proteomes" id="UP001501490"/>
    </source>
</evidence>
<evidence type="ECO:0000256" key="1">
    <source>
        <dbReference type="ARBA" id="ARBA00004429"/>
    </source>
</evidence>
<accession>A0ABP6ZZI9</accession>
<dbReference type="PANTHER" id="PTHR30413:SF8">
    <property type="entry name" value="TRANSPORT PERMEASE PROTEIN"/>
    <property type="match status" value="1"/>
</dbReference>
<name>A0ABP6ZZI9_9ACTN</name>
<evidence type="ECO:0000256" key="3">
    <source>
        <dbReference type="ARBA" id="ARBA00022448"/>
    </source>
</evidence>
<gene>
    <name evidence="5" type="ORF">GCM10022236_26160</name>
</gene>
<comment type="caution">
    <text evidence="5">The sequence shown here is derived from an EMBL/GenBank/DDBJ whole genome shotgun (WGS) entry which is preliminary data.</text>
</comment>